<proteinExistence type="predicted"/>
<dbReference type="Proteomes" id="UP001595699">
    <property type="component" value="Unassembled WGS sequence"/>
</dbReference>
<dbReference type="Gene3D" id="3.10.180.10">
    <property type="entry name" value="2,3-Dihydroxybiphenyl 1,2-Dioxygenase, domain 1"/>
    <property type="match status" value="1"/>
</dbReference>
<dbReference type="InterPro" id="IPR037523">
    <property type="entry name" value="VOC_core"/>
</dbReference>
<evidence type="ECO:0000259" key="1">
    <source>
        <dbReference type="PROSITE" id="PS51819"/>
    </source>
</evidence>
<name>A0ABV7YG01_9ACTN</name>
<sequence length="129" mass="13835">MSDFQPRLGAVTLFAEDLATTKAFYTEIFGLPVTWEDDVSVVFLFGETMVNLLQVSEAPGLIAPVAVASPDAGARFQFTIHVTDVDATCAELTGRGAKLLNGPMDRPWGIRTALIADPAGHLWEIATKA</sequence>
<dbReference type="EMBL" id="JBHRZH010000017">
    <property type="protein sequence ID" value="MFC3763229.1"/>
    <property type="molecule type" value="Genomic_DNA"/>
</dbReference>
<feature type="domain" description="VOC" evidence="1">
    <location>
        <begin position="7"/>
        <end position="128"/>
    </location>
</feature>
<accession>A0ABV7YG01</accession>
<organism evidence="2 3">
    <name type="scientific">Tenggerimyces flavus</name>
    <dbReference type="NCBI Taxonomy" id="1708749"/>
    <lineage>
        <taxon>Bacteria</taxon>
        <taxon>Bacillati</taxon>
        <taxon>Actinomycetota</taxon>
        <taxon>Actinomycetes</taxon>
        <taxon>Propionibacteriales</taxon>
        <taxon>Nocardioidaceae</taxon>
        <taxon>Tenggerimyces</taxon>
    </lineage>
</organism>
<dbReference type="InterPro" id="IPR029068">
    <property type="entry name" value="Glyas_Bleomycin-R_OHBP_Dase"/>
</dbReference>
<gene>
    <name evidence="2" type="ORF">ACFOUW_20470</name>
</gene>
<dbReference type="InterPro" id="IPR004360">
    <property type="entry name" value="Glyas_Fos-R_dOase_dom"/>
</dbReference>
<comment type="caution">
    <text evidence="2">The sequence shown here is derived from an EMBL/GenBank/DDBJ whole genome shotgun (WGS) entry which is preliminary data.</text>
</comment>
<dbReference type="PANTHER" id="PTHR36503">
    <property type="entry name" value="BLR2520 PROTEIN"/>
    <property type="match status" value="1"/>
</dbReference>
<dbReference type="PROSITE" id="PS51819">
    <property type="entry name" value="VOC"/>
    <property type="match status" value="1"/>
</dbReference>
<keyword evidence="3" id="KW-1185">Reference proteome</keyword>
<dbReference type="SUPFAM" id="SSF54593">
    <property type="entry name" value="Glyoxalase/Bleomycin resistance protein/Dihydroxybiphenyl dioxygenase"/>
    <property type="match status" value="1"/>
</dbReference>
<evidence type="ECO:0000313" key="3">
    <source>
        <dbReference type="Proteomes" id="UP001595699"/>
    </source>
</evidence>
<reference evidence="3" key="1">
    <citation type="journal article" date="2019" name="Int. J. Syst. Evol. Microbiol.">
        <title>The Global Catalogue of Microorganisms (GCM) 10K type strain sequencing project: providing services to taxonomists for standard genome sequencing and annotation.</title>
        <authorList>
            <consortium name="The Broad Institute Genomics Platform"/>
            <consortium name="The Broad Institute Genome Sequencing Center for Infectious Disease"/>
            <person name="Wu L."/>
            <person name="Ma J."/>
        </authorList>
    </citation>
    <scope>NUCLEOTIDE SEQUENCE [LARGE SCALE GENOMIC DNA]</scope>
    <source>
        <strain evidence="3">CGMCC 4.7241</strain>
    </source>
</reference>
<dbReference type="RefSeq" id="WP_205119696.1">
    <property type="nucleotide sequence ID" value="NZ_JAFBCM010000001.1"/>
</dbReference>
<dbReference type="Pfam" id="PF00903">
    <property type="entry name" value="Glyoxalase"/>
    <property type="match status" value="1"/>
</dbReference>
<evidence type="ECO:0000313" key="2">
    <source>
        <dbReference type="EMBL" id="MFC3763229.1"/>
    </source>
</evidence>
<protein>
    <submittedName>
        <fullName evidence="2">VOC family protein</fullName>
    </submittedName>
</protein>
<dbReference type="PANTHER" id="PTHR36503:SF3">
    <property type="entry name" value="BLR0126 PROTEIN"/>
    <property type="match status" value="1"/>
</dbReference>